<protein>
    <submittedName>
        <fullName evidence="3">AsmA family protein</fullName>
    </submittedName>
</protein>
<dbReference type="Pfam" id="PF05170">
    <property type="entry name" value="AsmA"/>
    <property type="match status" value="1"/>
</dbReference>
<organism evidence="3 4">
    <name type="scientific">Leptospira wolffii</name>
    <dbReference type="NCBI Taxonomy" id="409998"/>
    <lineage>
        <taxon>Bacteria</taxon>
        <taxon>Pseudomonadati</taxon>
        <taxon>Spirochaetota</taxon>
        <taxon>Spirochaetia</taxon>
        <taxon>Leptospirales</taxon>
        <taxon>Leptospiraceae</taxon>
        <taxon>Leptospira</taxon>
    </lineage>
</organism>
<keyword evidence="1" id="KW-0472">Membrane</keyword>
<dbReference type="AlphaFoldDB" id="A0A2M9ZEE1"/>
<dbReference type="GO" id="GO:0005886">
    <property type="term" value="C:plasma membrane"/>
    <property type="evidence" value="ECO:0007669"/>
    <property type="project" value="TreeGrafter"/>
</dbReference>
<gene>
    <name evidence="3" type="ORF">CH371_01395</name>
</gene>
<keyword evidence="1" id="KW-1133">Transmembrane helix</keyword>
<feature type="transmembrane region" description="Helical" evidence="1">
    <location>
        <begin position="18"/>
        <end position="37"/>
    </location>
</feature>
<dbReference type="InterPro" id="IPR007844">
    <property type="entry name" value="AsmA"/>
</dbReference>
<dbReference type="GO" id="GO:0090313">
    <property type="term" value="P:regulation of protein targeting to membrane"/>
    <property type="evidence" value="ECO:0007669"/>
    <property type="project" value="TreeGrafter"/>
</dbReference>
<sequence length="687" mass="78357">MRSWDVIRDYLEEKKIRFLFLAGFALLLFFLIVYIPFVERKEVYKEFILNQLRISTGLDIRVTDSDLYMFPFPGIELNQIEIRKNDVLIAVSNKVDLDISWFGLIKRTIEIRDIYVEGGSLYVERRKDGSFNLQEYLKEGGEKDEKRSNVTVLVEDINSRIGFTASDFISVGLKNVEIDNFTLEYREENHDRNYKVYFQKSRGSVSFYGTDIEILFEGKIDDQPINLQFSGALQNFPVSWDRLEFNASLDVEDISLSLLRDLFFVFPVADFSKSKMSGRIEVSKEKGTVFKLKVRNQVRDLAYKGGNPFGNIRINTDFELDPFQKRIAFPYIDVNWEGVAKASAKGSVNWKNRSLGQFDIKSEYGDYHNILKVARLFQVREDLFDPNSPPGIFYFTGQLNNFFAFKHRFSYVEFEAKYVDPLITVPSFHAYIYNGEILGKAKIYPFIPKIEVEGDAHRLQVDRVLLPYFSERIIIGEMSSWFSFETSIKDRRQDSMTELLANMKGIGNVTVKNGELMGYANFMIPVINTVGKIIALKGVDGSKFQFSTLKSDIKISGNKMHFPNMKLDIANSGMDVDGKGTVGFDKKIDMRIHLRIGGKYIGKGFYIPIIYAGTFGKGIPYVDPIWLGSVYTGMTVLGPYLIPLGGPYAGGVAGSVIGEYVRDLWDGVTSLFGGSSDEETPKKQKEK</sequence>
<comment type="caution">
    <text evidence="3">The sequence shown here is derived from an EMBL/GenBank/DDBJ whole genome shotgun (WGS) entry which is preliminary data.</text>
</comment>
<dbReference type="PANTHER" id="PTHR30441">
    <property type="entry name" value="DUF748 DOMAIN-CONTAINING PROTEIN"/>
    <property type="match status" value="1"/>
</dbReference>
<dbReference type="EMBL" id="NPDT01000001">
    <property type="protein sequence ID" value="PJZ66786.1"/>
    <property type="molecule type" value="Genomic_DNA"/>
</dbReference>
<name>A0A2M9ZEE1_9LEPT</name>
<feature type="domain" description="AsmA" evidence="2">
    <location>
        <begin position="14"/>
        <end position="231"/>
    </location>
</feature>
<evidence type="ECO:0000256" key="1">
    <source>
        <dbReference type="SAM" id="Phobius"/>
    </source>
</evidence>
<accession>A0A2M9ZEE1</accession>
<proteinExistence type="predicted"/>
<evidence type="ECO:0000259" key="2">
    <source>
        <dbReference type="Pfam" id="PF05170"/>
    </source>
</evidence>
<dbReference type="PANTHER" id="PTHR30441:SF8">
    <property type="entry name" value="DUF748 DOMAIN-CONTAINING PROTEIN"/>
    <property type="match status" value="1"/>
</dbReference>
<dbReference type="Proteomes" id="UP000231912">
    <property type="component" value="Unassembled WGS sequence"/>
</dbReference>
<reference evidence="3 4" key="1">
    <citation type="submission" date="2017-07" db="EMBL/GenBank/DDBJ databases">
        <title>Leptospira spp. isolated from tropical soils.</title>
        <authorList>
            <person name="Thibeaux R."/>
            <person name="Iraola G."/>
            <person name="Ferres I."/>
            <person name="Bierque E."/>
            <person name="Girault D."/>
            <person name="Soupe-Gilbert M.-E."/>
            <person name="Picardeau M."/>
            <person name="Goarant C."/>
        </authorList>
    </citation>
    <scope>NUCLEOTIDE SEQUENCE [LARGE SCALE GENOMIC DNA]</scope>
    <source>
        <strain evidence="3 4">FH2-C-A2</strain>
    </source>
</reference>
<keyword evidence="1" id="KW-0812">Transmembrane</keyword>
<dbReference type="RefSeq" id="WP_100757381.1">
    <property type="nucleotide sequence ID" value="NZ_NPDT01000001.1"/>
</dbReference>
<dbReference type="InterPro" id="IPR052894">
    <property type="entry name" value="AsmA-related"/>
</dbReference>
<evidence type="ECO:0000313" key="3">
    <source>
        <dbReference type="EMBL" id="PJZ66786.1"/>
    </source>
</evidence>
<evidence type="ECO:0000313" key="4">
    <source>
        <dbReference type="Proteomes" id="UP000231912"/>
    </source>
</evidence>